<dbReference type="PANTHER" id="PTHR32494">
    <property type="entry name" value="ALLANTOATE DEIMINASE-RELATED"/>
    <property type="match status" value="1"/>
</dbReference>
<evidence type="ECO:0000256" key="5">
    <source>
        <dbReference type="ARBA" id="ARBA00022801"/>
    </source>
</evidence>
<evidence type="ECO:0000256" key="8">
    <source>
        <dbReference type="PIRSR" id="PIRSR001235-2"/>
    </source>
</evidence>
<dbReference type="Gene3D" id="3.30.70.360">
    <property type="match status" value="1"/>
</dbReference>
<dbReference type="KEGG" id="orn:DV701_04175"/>
<dbReference type="PIRSF" id="PIRSF001235">
    <property type="entry name" value="Amidase_carbamoylase"/>
    <property type="match status" value="1"/>
</dbReference>
<evidence type="ECO:0000313" key="10">
    <source>
        <dbReference type="Proteomes" id="UP000253790"/>
    </source>
</evidence>
<keyword evidence="10" id="KW-1185">Reference proteome</keyword>
<dbReference type="SUPFAM" id="SSF53187">
    <property type="entry name" value="Zn-dependent exopeptidases"/>
    <property type="match status" value="1"/>
</dbReference>
<evidence type="ECO:0000256" key="2">
    <source>
        <dbReference type="ARBA" id="ARBA00006153"/>
    </source>
</evidence>
<dbReference type="Proteomes" id="UP000253790">
    <property type="component" value="Chromosome"/>
</dbReference>
<comment type="cofactor">
    <cofactor evidence="1">
        <name>Mn(2+)</name>
        <dbReference type="ChEBI" id="CHEBI:29035"/>
    </cofactor>
</comment>
<dbReference type="GO" id="GO:0046872">
    <property type="term" value="F:metal ion binding"/>
    <property type="evidence" value="ECO:0007669"/>
    <property type="project" value="UniProtKB-KW"/>
</dbReference>
<keyword evidence="5 9" id="KW-0378">Hydrolase</keyword>
<keyword evidence="6" id="KW-0464">Manganese</keyword>
<evidence type="ECO:0000313" key="9">
    <source>
        <dbReference type="EMBL" id="AXH95431.1"/>
    </source>
</evidence>
<feature type="binding site" evidence="7">
    <location>
        <position position="387"/>
    </location>
    <ligand>
        <name>Zn(2+)</name>
        <dbReference type="ChEBI" id="CHEBI:29105"/>
        <label>2</label>
    </ligand>
</feature>
<dbReference type="InterPro" id="IPR001261">
    <property type="entry name" value="ArgE/DapE_CS"/>
</dbReference>
<feature type="binding site" evidence="7">
    <location>
        <position position="132"/>
    </location>
    <ligand>
        <name>Zn(2+)</name>
        <dbReference type="ChEBI" id="CHEBI:29105"/>
        <label>2</label>
    </ligand>
</feature>
<dbReference type="Gene3D" id="3.40.630.10">
    <property type="entry name" value="Zn peptidases"/>
    <property type="match status" value="1"/>
</dbReference>
<reference evidence="9 10" key="1">
    <citation type="submission" date="2018-07" db="EMBL/GenBank/DDBJ databases">
        <title>Complete genome sequencing of Ornithinimicrobium sp. AMA3305.</title>
        <authorList>
            <person name="Bae J.-W."/>
        </authorList>
    </citation>
    <scope>NUCLEOTIDE SEQUENCE [LARGE SCALE GENOMIC DNA]</scope>
    <source>
        <strain evidence="9 10">AMA3305</strain>
    </source>
</reference>
<dbReference type="OrthoDB" id="9808195at2"/>
<name>A0A345NK73_9MICO</name>
<dbReference type="NCBIfam" id="TIGR01879">
    <property type="entry name" value="hydantase"/>
    <property type="match status" value="1"/>
</dbReference>
<dbReference type="InterPro" id="IPR036264">
    <property type="entry name" value="Bact_exopeptidase_dim_dom"/>
</dbReference>
<keyword evidence="4 7" id="KW-0479">Metal-binding</keyword>
<feature type="binding site" evidence="8">
    <location>
        <position position="221"/>
    </location>
    <ligand>
        <name>allantoate</name>
        <dbReference type="ChEBI" id="CHEBI:17536"/>
    </ligand>
</feature>
<keyword evidence="7" id="KW-0862">Zinc</keyword>
<organism evidence="9 10">
    <name type="scientific">Ornithinimicrobium avium</name>
    <dbReference type="NCBI Taxonomy" id="2283195"/>
    <lineage>
        <taxon>Bacteria</taxon>
        <taxon>Bacillati</taxon>
        <taxon>Actinomycetota</taxon>
        <taxon>Actinomycetes</taxon>
        <taxon>Micrococcales</taxon>
        <taxon>Ornithinimicrobiaceae</taxon>
        <taxon>Ornithinimicrobium</taxon>
    </lineage>
</organism>
<dbReference type="Pfam" id="PF01546">
    <property type="entry name" value="Peptidase_M20"/>
    <property type="match status" value="1"/>
</dbReference>
<evidence type="ECO:0000256" key="6">
    <source>
        <dbReference type="ARBA" id="ARBA00023211"/>
    </source>
</evidence>
<comment type="cofactor">
    <cofactor evidence="7">
        <name>Zn(2+)</name>
        <dbReference type="ChEBI" id="CHEBI:29105"/>
    </cofactor>
    <text evidence="7">Binds 2 Zn(2+) ions per subunit.</text>
</comment>
<dbReference type="CDD" id="cd03884">
    <property type="entry name" value="M20_bAS"/>
    <property type="match status" value="1"/>
</dbReference>
<dbReference type="PROSITE" id="PS00758">
    <property type="entry name" value="ARGE_DAPE_CPG2_1"/>
    <property type="match status" value="1"/>
</dbReference>
<dbReference type="PANTHER" id="PTHR32494:SF19">
    <property type="entry name" value="ALLANTOATE DEIMINASE-RELATED"/>
    <property type="match status" value="1"/>
</dbReference>
<evidence type="ECO:0000256" key="4">
    <source>
        <dbReference type="ARBA" id="ARBA00022723"/>
    </source>
</evidence>
<feature type="binding site" evidence="7">
    <location>
        <position position="86"/>
    </location>
    <ligand>
        <name>Zn(2+)</name>
        <dbReference type="ChEBI" id="CHEBI:29105"/>
        <label>1</label>
    </ligand>
</feature>
<comment type="subunit">
    <text evidence="3">Homodimer.</text>
</comment>
<dbReference type="InterPro" id="IPR002933">
    <property type="entry name" value="Peptidase_M20"/>
</dbReference>
<evidence type="ECO:0000256" key="7">
    <source>
        <dbReference type="PIRSR" id="PIRSR001235-1"/>
    </source>
</evidence>
<feature type="binding site" evidence="7">
    <location>
        <position position="97"/>
    </location>
    <ligand>
        <name>Zn(2+)</name>
        <dbReference type="ChEBI" id="CHEBI:29105"/>
        <label>1</label>
    </ligand>
</feature>
<dbReference type="RefSeq" id="WP_114927196.1">
    <property type="nucleotide sequence ID" value="NZ_CP031229.1"/>
</dbReference>
<sequence>MSPAPPGLTVAADRVQADLESLAALVEPGLPGWTRTALGPVDRQARELVRRWMSDAGLETSVDGAGNIFGRLRGTGSGRALMVGSHTDTVLGGGRFDGIVGVVGALEAVRALREAGVRLEHDLVVVDFFHEEPNEFGLSCVGSRAMVGAISAAHLDLRDERDRSLAAALAAVDVDPSALLGARHDFARVDAFVELHIEQGPYLEEHGSQIGLVESITGISRFRALFSGQADHAGTAPMDRRRDAGCAAAGTVLAVERIAGEGMQTRGTSGQLTFTPAAVNVVTAHAEFRGELRGPEEEWLRSAQDALTAAAHDEGSRRGVDVEVDWLPLQEPTAMSDGVVSVLGDVVDGLGLSSTRLFSGAEHDAALIARAVPTGMLFVPSRDGRSHCPEEWTDLNDVVAGVTALTHALLALDRRGPTR</sequence>
<feature type="binding site" evidence="8">
    <location>
        <position position="293"/>
    </location>
    <ligand>
        <name>allantoate</name>
        <dbReference type="ChEBI" id="CHEBI:17536"/>
    </ligand>
</feature>
<dbReference type="SUPFAM" id="SSF55031">
    <property type="entry name" value="Bacterial exopeptidase dimerisation domain"/>
    <property type="match status" value="1"/>
</dbReference>
<dbReference type="GO" id="GO:0016813">
    <property type="term" value="F:hydrolase activity, acting on carbon-nitrogen (but not peptide) bonds, in linear amidines"/>
    <property type="evidence" value="ECO:0007669"/>
    <property type="project" value="InterPro"/>
</dbReference>
<feature type="binding site" evidence="8">
    <location>
        <position position="280"/>
    </location>
    <ligand>
        <name>allantoate</name>
        <dbReference type="ChEBI" id="CHEBI:17536"/>
    </ligand>
</feature>
<comment type="similarity">
    <text evidence="2">Belongs to the peptidase M20 family.</text>
</comment>
<feature type="binding site" evidence="7">
    <location>
        <position position="196"/>
    </location>
    <ligand>
        <name>Zn(2+)</name>
        <dbReference type="ChEBI" id="CHEBI:29105"/>
        <label>1</label>
    </ligand>
</feature>
<evidence type="ECO:0000256" key="1">
    <source>
        <dbReference type="ARBA" id="ARBA00001936"/>
    </source>
</evidence>
<feature type="binding site" evidence="7">
    <location>
        <position position="97"/>
    </location>
    <ligand>
        <name>Zn(2+)</name>
        <dbReference type="ChEBI" id="CHEBI:29105"/>
        <label>2</label>
    </ligand>
</feature>
<proteinExistence type="inferred from homology"/>
<evidence type="ECO:0000256" key="3">
    <source>
        <dbReference type="ARBA" id="ARBA00011738"/>
    </source>
</evidence>
<protein>
    <submittedName>
        <fullName evidence="9">Zn-dependent hydrolase</fullName>
    </submittedName>
</protein>
<dbReference type="AlphaFoldDB" id="A0A345NK73"/>
<gene>
    <name evidence="9" type="ORF">DV701_04175</name>
</gene>
<dbReference type="InterPro" id="IPR010158">
    <property type="entry name" value="Amidase_Cbmase"/>
</dbReference>
<dbReference type="EMBL" id="CP031229">
    <property type="protein sequence ID" value="AXH95431.1"/>
    <property type="molecule type" value="Genomic_DNA"/>
</dbReference>
<accession>A0A345NK73</accession>